<dbReference type="GO" id="GO:0005737">
    <property type="term" value="C:cytoplasm"/>
    <property type="evidence" value="ECO:0007669"/>
    <property type="project" value="TreeGrafter"/>
</dbReference>
<gene>
    <name evidence="4" type="ORF">FNA67_11510</name>
</gene>
<dbReference type="GO" id="GO:0004719">
    <property type="term" value="F:protein-L-isoaspartate (D-aspartate) O-methyltransferase activity"/>
    <property type="evidence" value="ECO:0007669"/>
    <property type="project" value="InterPro"/>
</dbReference>
<dbReference type="Gene3D" id="3.40.50.150">
    <property type="entry name" value="Vaccinia Virus protein VP39"/>
    <property type="match status" value="1"/>
</dbReference>
<dbReference type="Pfam" id="PF01135">
    <property type="entry name" value="PCMT"/>
    <property type="match status" value="1"/>
</dbReference>
<dbReference type="RefSeq" id="WP_147656117.1">
    <property type="nucleotide sequence ID" value="NZ_BMFM01000001.1"/>
</dbReference>
<dbReference type="SUPFAM" id="SSF53335">
    <property type="entry name" value="S-adenosyl-L-methionine-dependent methyltransferases"/>
    <property type="match status" value="1"/>
</dbReference>
<dbReference type="AlphaFoldDB" id="A0A5B9DN04"/>
<dbReference type="InterPro" id="IPR029063">
    <property type="entry name" value="SAM-dependent_MTases_sf"/>
</dbReference>
<evidence type="ECO:0000313" key="5">
    <source>
        <dbReference type="Proteomes" id="UP000321062"/>
    </source>
</evidence>
<organism evidence="4 5">
    <name type="scientific">Paradevosia tibetensis</name>
    <dbReference type="NCBI Taxonomy" id="1447062"/>
    <lineage>
        <taxon>Bacteria</taxon>
        <taxon>Pseudomonadati</taxon>
        <taxon>Pseudomonadota</taxon>
        <taxon>Alphaproteobacteria</taxon>
        <taxon>Hyphomicrobiales</taxon>
        <taxon>Devosiaceae</taxon>
        <taxon>Paradevosia</taxon>
    </lineage>
</organism>
<protein>
    <recommendedName>
        <fullName evidence="2">Protein-L-isoaspartate O-methyltransferase</fullName>
    </recommendedName>
    <alternativeName>
        <fullName evidence="3">Protein L-isoaspartyl methyltransferase</fullName>
    </alternativeName>
</protein>
<keyword evidence="5" id="KW-1185">Reference proteome</keyword>
<dbReference type="EMBL" id="CP041690">
    <property type="protein sequence ID" value="QEE20761.1"/>
    <property type="molecule type" value="Genomic_DNA"/>
</dbReference>
<dbReference type="PANTHER" id="PTHR11579:SF18">
    <property type="entry name" value="PROTEIN-L-ISOASPARTATE O-METHYLTRANSFERASE"/>
    <property type="match status" value="1"/>
</dbReference>
<evidence type="ECO:0000256" key="1">
    <source>
        <dbReference type="ARBA" id="ARBA00005369"/>
    </source>
</evidence>
<evidence type="ECO:0000256" key="3">
    <source>
        <dbReference type="ARBA" id="ARBA00030757"/>
    </source>
</evidence>
<sequence>MVDFDRARAVMVDNQVRTCNVTERRLLAVLLSVPRERFVPESRRELAYIDEAIPLTEASAPRYLAAPAPFAKLVQLADIQETERVLDIGAGTGYSTAVLAGLAREVVGVEPDADLAVKARDNLQSLGIENASVVEAGLDAPIKGQGHFDVVILEGAVRNVPESAFLALRDGGRLIALVQEGLTGTAHVFVKVGKDIASRAEFNTSIPPLPVAKAPEQFVF</sequence>
<keyword evidence="4" id="KW-0808">Transferase</keyword>
<dbReference type="GO" id="GO:0032259">
    <property type="term" value="P:methylation"/>
    <property type="evidence" value="ECO:0007669"/>
    <property type="project" value="UniProtKB-KW"/>
</dbReference>
<dbReference type="OrthoDB" id="9798496at2"/>
<proteinExistence type="inferred from homology"/>
<reference evidence="4 5" key="1">
    <citation type="journal article" date="2015" name="Int. J. Syst. Evol. Microbiol.">
        <title>Youhaiella tibetensis gen. nov., sp. nov., isolated from subsurface sediment.</title>
        <authorList>
            <person name="Wang Y.X."/>
            <person name="Huang F.Q."/>
            <person name="Nogi Y."/>
            <person name="Pang S.J."/>
            <person name="Wang P.K."/>
            <person name="Lv J."/>
        </authorList>
    </citation>
    <scope>NUCLEOTIDE SEQUENCE [LARGE SCALE GENOMIC DNA]</scope>
    <source>
        <strain evidence="5">fig4</strain>
    </source>
</reference>
<comment type="similarity">
    <text evidence="1">Belongs to the methyltransferase superfamily. L-isoaspartyl/D-aspartyl protein methyltransferase family.</text>
</comment>
<dbReference type="Proteomes" id="UP000321062">
    <property type="component" value="Chromosome"/>
</dbReference>
<dbReference type="PANTHER" id="PTHR11579">
    <property type="entry name" value="PROTEIN-L-ISOASPARTATE O-METHYLTRANSFERASE"/>
    <property type="match status" value="1"/>
</dbReference>
<evidence type="ECO:0000313" key="4">
    <source>
        <dbReference type="EMBL" id="QEE20761.1"/>
    </source>
</evidence>
<accession>A0A5B9DN04</accession>
<keyword evidence="4" id="KW-0489">Methyltransferase</keyword>
<name>A0A5B9DN04_9HYPH</name>
<dbReference type="InterPro" id="IPR000682">
    <property type="entry name" value="PCMT"/>
</dbReference>
<dbReference type="CDD" id="cd02440">
    <property type="entry name" value="AdoMet_MTases"/>
    <property type="match status" value="1"/>
</dbReference>
<evidence type="ECO:0000256" key="2">
    <source>
        <dbReference type="ARBA" id="ARBA00013346"/>
    </source>
</evidence>
<dbReference type="KEGG" id="yti:FNA67_11510"/>